<dbReference type="EMBL" id="BJWL01000024">
    <property type="protein sequence ID" value="GFZ15276.1"/>
    <property type="molecule type" value="Genomic_DNA"/>
</dbReference>
<feature type="transmembrane region" description="Helical" evidence="1">
    <location>
        <begin position="141"/>
        <end position="158"/>
    </location>
</feature>
<comment type="caution">
    <text evidence="1">Lacks conserved residue(s) required for the propagation of feature annotation.</text>
</comment>
<evidence type="ECO:0000256" key="1">
    <source>
        <dbReference type="RuleBase" id="RU365066"/>
    </source>
</evidence>
<protein>
    <recommendedName>
        <fullName evidence="1">Post-GPI attachment to proteins factor 3</fullName>
    </recommendedName>
</protein>
<dbReference type="PANTHER" id="PTHR13148:SF20">
    <property type="entry name" value="POST-GPI ATTACHMENT TO PROTEINS FACTOR 3"/>
    <property type="match status" value="1"/>
</dbReference>
<feature type="transmembrane region" description="Helical" evidence="1">
    <location>
        <begin position="65"/>
        <end position="90"/>
    </location>
</feature>
<dbReference type="Pfam" id="PF04080">
    <property type="entry name" value="Per1"/>
    <property type="match status" value="1"/>
</dbReference>
<keyword evidence="1" id="KW-1133">Transmembrane helix</keyword>
<comment type="similarity">
    <text evidence="1">Belongs to the PGAP3 family.</text>
</comment>
<dbReference type="GO" id="GO:0000139">
    <property type="term" value="C:Golgi membrane"/>
    <property type="evidence" value="ECO:0007669"/>
    <property type="project" value="UniProtKB-SubCell"/>
</dbReference>
<reference evidence="2 3" key="1">
    <citation type="submission" date="2019-07" db="EMBL/GenBank/DDBJ databases">
        <title>De Novo Assembly of kiwifruit Actinidia rufa.</title>
        <authorList>
            <person name="Sugita-Konishi S."/>
            <person name="Sato K."/>
            <person name="Mori E."/>
            <person name="Abe Y."/>
            <person name="Kisaki G."/>
            <person name="Hamano K."/>
            <person name="Suezawa K."/>
            <person name="Otani M."/>
            <person name="Fukuda T."/>
            <person name="Manabe T."/>
            <person name="Gomi K."/>
            <person name="Tabuchi M."/>
            <person name="Akimitsu K."/>
            <person name="Kataoka I."/>
        </authorList>
    </citation>
    <scope>NUCLEOTIDE SEQUENCE [LARGE SCALE GENOMIC DNA]</scope>
    <source>
        <strain evidence="3">cv. Fuchu</strain>
    </source>
</reference>
<dbReference type="GO" id="GO:0016788">
    <property type="term" value="F:hydrolase activity, acting on ester bonds"/>
    <property type="evidence" value="ECO:0007669"/>
    <property type="project" value="TreeGrafter"/>
</dbReference>
<keyword evidence="3" id="KW-1185">Reference proteome</keyword>
<accession>A0A7J0GWW1</accession>
<dbReference type="Proteomes" id="UP000585474">
    <property type="component" value="Unassembled WGS sequence"/>
</dbReference>
<keyword evidence="1" id="KW-0333">Golgi apparatus</keyword>
<sequence>MEFPLMVHGISKSHFISVGNNGTATMTVNTTVCLLGRKKERNLVTNLSSIMGNGHSGVFMESRNLFLWLSLLSIWLCSFMAGYHFSSLLIYNLPLRPNKRTYYEFTGLLHLYGLLAMNSWFWSTVFHSRDVELTEKLDYSSAVALLGFSLIVTILRAFSLNKKVCVGMGVAQLLTWASWAYVTRHPSRWKLWAVVIGDGLAMLLEIYDFSPYWKLIDAHSLWHAIAIPITFLWWSFIRDDAEFRTSTLLKKTK</sequence>
<dbReference type="InterPro" id="IPR007217">
    <property type="entry name" value="Per1-like"/>
</dbReference>
<dbReference type="PANTHER" id="PTHR13148">
    <property type="entry name" value="PER1-RELATED"/>
    <property type="match status" value="1"/>
</dbReference>
<evidence type="ECO:0000313" key="2">
    <source>
        <dbReference type="EMBL" id="GFZ15276.1"/>
    </source>
</evidence>
<keyword evidence="1" id="KW-0812">Transmembrane</keyword>
<comment type="function">
    <text evidence="1">Involved in the lipid remodeling steps of GPI-anchor maturation.</text>
</comment>
<name>A0A7J0GWW1_9ERIC</name>
<feature type="transmembrane region" description="Helical" evidence="1">
    <location>
        <begin position="102"/>
        <end position="121"/>
    </location>
</feature>
<dbReference type="GO" id="GO:0005789">
    <property type="term" value="C:endoplasmic reticulum membrane"/>
    <property type="evidence" value="ECO:0007669"/>
    <property type="project" value="TreeGrafter"/>
</dbReference>
<dbReference type="OrthoDB" id="419770at2759"/>
<dbReference type="AlphaFoldDB" id="A0A7J0GWW1"/>
<proteinExistence type="inferred from homology"/>
<dbReference type="GO" id="GO:0006506">
    <property type="term" value="P:GPI anchor biosynthetic process"/>
    <property type="evidence" value="ECO:0007669"/>
    <property type="project" value="UniProtKB-KW"/>
</dbReference>
<organism evidence="2 3">
    <name type="scientific">Actinidia rufa</name>
    <dbReference type="NCBI Taxonomy" id="165716"/>
    <lineage>
        <taxon>Eukaryota</taxon>
        <taxon>Viridiplantae</taxon>
        <taxon>Streptophyta</taxon>
        <taxon>Embryophyta</taxon>
        <taxon>Tracheophyta</taxon>
        <taxon>Spermatophyta</taxon>
        <taxon>Magnoliopsida</taxon>
        <taxon>eudicotyledons</taxon>
        <taxon>Gunneridae</taxon>
        <taxon>Pentapetalae</taxon>
        <taxon>asterids</taxon>
        <taxon>Ericales</taxon>
        <taxon>Actinidiaceae</taxon>
        <taxon>Actinidia</taxon>
    </lineage>
</organism>
<feature type="transmembrane region" description="Helical" evidence="1">
    <location>
        <begin position="189"/>
        <end position="207"/>
    </location>
</feature>
<comment type="caution">
    <text evidence="2">The sequence shown here is derived from an EMBL/GenBank/DDBJ whole genome shotgun (WGS) entry which is preliminary data.</text>
</comment>
<keyword evidence="1" id="KW-0472">Membrane</keyword>
<evidence type="ECO:0000313" key="3">
    <source>
        <dbReference type="Proteomes" id="UP000585474"/>
    </source>
</evidence>
<gene>
    <name evidence="2" type="ORF">Acr_24g0014660</name>
</gene>
<feature type="transmembrane region" description="Helical" evidence="1">
    <location>
        <begin position="219"/>
        <end position="237"/>
    </location>
</feature>
<keyword evidence="1" id="KW-0337">GPI-anchor biosynthesis</keyword>
<comment type="subcellular location">
    <subcellularLocation>
        <location evidence="1">Golgi apparatus membrane</location>
        <topology evidence="1">Multi-pass membrane protein</topology>
    </subcellularLocation>
</comment>